<dbReference type="Proteomes" id="UP000324065">
    <property type="component" value="Unassembled WGS sequence"/>
</dbReference>
<gene>
    <name evidence="2" type="ORF">F1188_08695</name>
</gene>
<keyword evidence="3" id="KW-1185">Reference proteome</keyword>
<dbReference type="InterPro" id="IPR050229">
    <property type="entry name" value="GlpE_sulfurtransferase"/>
</dbReference>
<accession>A0A5M6ICW7</accession>
<dbReference type="OrthoDB" id="9807812at2"/>
<protein>
    <submittedName>
        <fullName evidence="2">Rhodanese-like domain-containing protein</fullName>
    </submittedName>
</protein>
<evidence type="ECO:0000259" key="1">
    <source>
        <dbReference type="PROSITE" id="PS50206"/>
    </source>
</evidence>
<feature type="domain" description="Rhodanese" evidence="1">
    <location>
        <begin position="34"/>
        <end position="120"/>
    </location>
</feature>
<evidence type="ECO:0000313" key="3">
    <source>
        <dbReference type="Proteomes" id="UP000324065"/>
    </source>
</evidence>
<dbReference type="SMART" id="SM00450">
    <property type="entry name" value="RHOD"/>
    <property type="match status" value="1"/>
</dbReference>
<dbReference type="InterPro" id="IPR036873">
    <property type="entry name" value="Rhodanese-like_dom_sf"/>
</dbReference>
<dbReference type="CDD" id="cd00158">
    <property type="entry name" value="RHOD"/>
    <property type="match status" value="1"/>
</dbReference>
<reference evidence="2 3" key="1">
    <citation type="submission" date="2019-09" db="EMBL/GenBank/DDBJ databases">
        <title>Genome sequence of Roseospira marina, one of the more divergent members of the non-sulfur purple photosynthetic bacterial family, the Rhodospirillaceae.</title>
        <authorList>
            <person name="Meyer T."/>
            <person name="Kyndt J."/>
        </authorList>
    </citation>
    <scope>NUCLEOTIDE SEQUENCE [LARGE SCALE GENOMIC DNA]</scope>
    <source>
        <strain evidence="2 3">DSM 15113</strain>
    </source>
</reference>
<sequence>MRTPFDADTLARARDRVHLVDAATALDWYTQKCATVVDVREDHEYARGHIPGATNRPLSAFDPQALPPVPEGGRLVLHCAIGVRCEHAAMALMQAGHPGPIHRIEGGLAAWQAAGGPIEADAGSSPPPVKNPR</sequence>
<dbReference type="SUPFAM" id="SSF52821">
    <property type="entry name" value="Rhodanese/Cell cycle control phosphatase"/>
    <property type="match status" value="1"/>
</dbReference>
<dbReference type="Pfam" id="PF00581">
    <property type="entry name" value="Rhodanese"/>
    <property type="match status" value="1"/>
</dbReference>
<evidence type="ECO:0000313" key="2">
    <source>
        <dbReference type="EMBL" id="KAA5606111.1"/>
    </source>
</evidence>
<dbReference type="PROSITE" id="PS50206">
    <property type="entry name" value="RHODANESE_3"/>
    <property type="match status" value="1"/>
</dbReference>
<proteinExistence type="predicted"/>
<dbReference type="InterPro" id="IPR001763">
    <property type="entry name" value="Rhodanese-like_dom"/>
</dbReference>
<dbReference type="PANTHER" id="PTHR43031:SF1">
    <property type="entry name" value="PYRIDINE NUCLEOTIDE-DISULPHIDE OXIDOREDUCTASE"/>
    <property type="match status" value="1"/>
</dbReference>
<dbReference type="AlphaFoldDB" id="A0A5M6ICW7"/>
<dbReference type="PANTHER" id="PTHR43031">
    <property type="entry name" value="FAD-DEPENDENT OXIDOREDUCTASE"/>
    <property type="match status" value="1"/>
</dbReference>
<comment type="caution">
    <text evidence="2">The sequence shown here is derived from an EMBL/GenBank/DDBJ whole genome shotgun (WGS) entry which is preliminary data.</text>
</comment>
<organism evidence="2 3">
    <name type="scientific">Roseospira marina</name>
    <dbReference type="NCBI Taxonomy" id="140057"/>
    <lineage>
        <taxon>Bacteria</taxon>
        <taxon>Pseudomonadati</taxon>
        <taxon>Pseudomonadota</taxon>
        <taxon>Alphaproteobacteria</taxon>
        <taxon>Rhodospirillales</taxon>
        <taxon>Rhodospirillaceae</taxon>
        <taxon>Roseospira</taxon>
    </lineage>
</organism>
<name>A0A5M6ICW7_9PROT</name>
<dbReference type="Gene3D" id="3.40.250.10">
    <property type="entry name" value="Rhodanese-like domain"/>
    <property type="match status" value="1"/>
</dbReference>
<dbReference type="EMBL" id="VWPJ01000006">
    <property type="protein sequence ID" value="KAA5606111.1"/>
    <property type="molecule type" value="Genomic_DNA"/>
</dbReference>